<accession>A0A317T3A0</accession>
<name>A0A317T3A0_9PEZI</name>
<gene>
    <name evidence="2" type="ORF">C7212DRAFT_307539</name>
</gene>
<reference evidence="2 3" key="1">
    <citation type="submission" date="2018-03" db="EMBL/GenBank/DDBJ databases">
        <title>Genomes of Pezizomycetes fungi and the evolution of truffles.</title>
        <authorList>
            <person name="Murat C."/>
            <person name="Payen T."/>
            <person name="Noel B."/>
            <person name="Kuo A."/>
            <person name="Martin F.M."/>
        </authorList>
    </citation>
    <scope>NUCLEOTIDE SEQUENCE [LARGE SCALE GENOMIC DNA]</scope>
    <source>
        <strain evidence="2">091103-1</strain>
    </source>
</reference>
<comment type="caution">
    <text evidence="2">The sequence shown here is derived from an EMBL/GenBank/DDBJ whole genome shotgun (WGS) entry which is preliminary data.</text>
</comment>
<sequence length="53" mass="6066">MDLPTKQTQENASNTNTQLRRTNPNPQKRESQITPQPSVLTTPTHSLSRTRYT</sequence>
<protein>
    <submittedName>
        <fullName evidence="2">Uncharacterized protein</fullName>
    </submittedName>
</protein>
<dbReference type="EMBL" id="PYWC01000005">
    <property type="protein sequence ID" value="PWW79886.1"/>
    <property type="molecule type" value="Genomic_DNA"/>
</dbReference>
<evidence type="ECO:0000313" key="3">
    <source>
        <dbReference type="Proteomes" id="UP000246991"/>
    </source>
</evidence>
<organism evidence="2 3">
    <name type="scientific">Tuber magnatum</name>
    <name type="common">white Piedmont truffle</name>
    <dbReference type="NCBI Taxonomy" id="42249"/>
    <lineage>
        <taxon>Eukaryota</taxon>
        <taxon>Fungi</taxon>
        <taxon>Dikarya</taxon>
        <taxon>Ascomycota</taxon>
        <taxon>Pezizomycotina</taxon>
        <taxon>Pezizomycetes</taxon>
        <taxon>Pezizales</taxon>
        <taxon>Tuberaceae</taxon>
        <taxon>Tuber</taxon>
    </lineage>
</organism>
<feature type="region of interest" description="Disordered" evidence="1">
    <location>
        <begin position="1"/>
        <end position="53"/>
    </location>
</feature>
<dbReference type="Proteomes" id="UP000246991">
    <property type="component" value="Unassembled WGS sequence"/>
</dbReference>
<dbReference type="AlphaFoldDB" id="A0A317T3A0"/>
<feature type="non-terminal residue" evidence="2">
    <location>
        <position position="53"/>
    </location>
</feature>
<evidence type="ECO:0000313" key="2">
    <source>
        <dbReference type="EMBL" id="PWW79886.1"/>
    </source>
</evidence>
<evidence type="ECO:0000256" key="1">
    <source>
        <dbReference type="SAM" id="MobiDB-lite"/>
    </source>
</evidence>
<proteinExistence type="predicted"/>
<keyword evidence="3" id="KW-1185">Reference proteome</keyword>